<evidence type="ECO:0000256" key="2">
    <source>
        <dbReference type="ARBA" id="ARBA00012438"/>
    </source>
</evidence>
<comment type="caution">
    <text evidence="10">The sequence shown here is derived from an EMBL/GenBank/DDBJ whole genome shotgun (WGS) entry which is preliminary data.</text>
</comment>
<dbReference type="CDD" id="cd00130">
    <property type="entry name" value="PAS"/>
    <property type="match status" value="1"/>
</dbReference>
<evidence type="ECO:0000256" key="1">
    <source>
        <dbReference type="ARBA" id="ARBA00000085"/>
    </source>
</evidence>
<dbReference type="SMART" id="SM00387">
    <property type="entry name" value="HATPase_c"/>
    <property type="match status" value="1"/>
</dbReference>
<dbReference type="PRINTS" id="PR00344">
    <property type="entry name" value="BCTRLSENSOR"/>
</dbReference>
<dbReference type="SMART" id="SM00388">
    <property type="entry name" value="HisKA"/>
    <property type="match status" value="1"/>
</dbReference>
<dbReference type="EC" id="2.7.13.3" evidence="2"/>
<evidence type="ECO:0000313" key="11">
    <source>
        <dbReference type="Proteomes" id="UP000759103"/>
    </source>
</evidence>
<protein>
    <recommendedName>
        <fullName evidence="2">histidine kinase</fullName>
        <ecNumber evidence="2">2.7.13.3</ecNumber>
    </recommendedName>
</protein>
<evidence type="ECO:0000259" key="8">
    <source>
        <dbReference type="PROSITE" id="PS50110"/>
    </source>
</evidence>
<dbReference type="InterPro" id="IPR000700">
    <property type="entry name" value="PAS-assoc_C"/>
</dbReference>
<dbReference type="Pfam" id="PF00072">
    <property type="entry name" value="Response_reg"/>
    <property type="match status" value="1"/>
</dbReference>
<dbReference type="Pfam" id="PF13185">
    <property type="entry name" value="GAF_2"/>
    <property type="match status" value="1"/>
</dbReference>
<feature type="domain" description="Response regulatory" evidence="8">
    <location>
        <begin position="577"/>
        <end position="687"/>
    </location>
</feature>
<keyword evidence="3 6" id="KW-0597">Phosphoprotein</keyword>
<feature type="domain" description="Histidine kinase" evidence="7">
    <location>
        <begin position="339"/>
        <end position="558"/>
    </location>
</feature>
<dbReference type="RefSeq" id="WP_219748592.1">
    <property type="nucleotide sequence ID" value="NZ_JAHXZN010000003.1"/>
</dbReference>
<dbReference type="SMART" id="SM00065">
    <property type="entry name" value="GAF"/>
    <property type="match status" value="1"/>
</dbReference>
<dbReference type="InterPro" id="IPR005467">
    <property type="entry name" value="His_kinase_dom"/>
</dbReference>
<dbReference type="InterPro" id="IPR011006">
    <property type="entry name" value="CheY-like_superfamily"/>
</dbReference>
<dbReference type="PANTHER" id="PTHR43065:SF42">
    <property type="entry name" value="TWO-COMPONENT SENSOR PPRA"/>
    <property type="match status" value="1"/>
</dbReference>
<feature type="modified residue" description="4-aspartylphosphate" evidence="6">
    <location>
        <position position="627"/>
    </location>
</feature>
<dbReference type="PROSITE" id="PS50109">
    <property type="entry name" value="HIS_KIN"/>
    <property type="match status" value="1"/>
</dbReference>
<dbReference type="InterPro" id="IPR001789">
    <property type="entry name" value="Sig_transdc_resp-reg_receiver"/>
</dbReference>
<dbReference type="InterPro" id="IPR004358">
    <property type="entry name" value="Sig_transdc_His_kin-like_C"/>
</dbReference>
<dbReference type="InterPro" id="IPR029016">
    <property type="entry name" value="GAF-like_dom_sf"/>
</dbReference>
<feature type="domain" description="PAC" evidence="9">
    <location>
        <begin position="249"/>
        <end position="301"/>
    </location>
</feature>
<evidence type="ECO:0000256" key="6">
    <source>
        <dbReference type="PROSITE-ProRule" id="PRU00169"/>
    </source>
</evidence>
<dbReference type="Gene3D" id="2.10.70.100">
    <property type="match status" value="1"/>
</dbReference>
<dbReference type="Pfam" id="PF00512">
    <property type="entry name" value="HisKA"/>
    <property type="match status" value="1"/>
</dbReference>
<dbReference type="SUPFAM" id="SSF47384">
    <property type="entry name" value="Homodimeric domain of signal transducing histidine kinase"/>
    <property type="match status" value="1"/>
</dbReference>
<dbReference type="NCBIfam" id="TIGR00229">
    <property type="entry name" value="sensory_box"/>
    <property type="match status" value="1"/>
</dbReference>
<evidence type="ECO:0000259" key="7">
    <source>
        <dbReference type="PROSITE" id="PS50109"/>
    </source>
</evidence>
<dbReference type="Gene3D" id="1.10.287.130">
    <property type="match status" value="1"/>
</dbReference>
<dbReference type="PROSITE" id="PS50113">
    <property type="entry name" value="PAC"/>
    <property type="match status" value="1"/>
</dbReference>
<sequence>MPHFPAPTPEHPLGTETLLIDASSKLAHAKSLDAVVEVLRQTARAALGAEGIAVVIREDDHCFYAAEDAVGKLWSGNRFPVGECVSGWAMQHRQTVVVPDTGIDPRIPQDAYAPTFVRSMMLAPIGAPVPVAALGAYWSDVRDHDPVTIRRLEGLATLAGIAIENARLLRVAGDADRQRALMLSAGKMGIWSFDVATGELRTSELCRINFGRNPDLPFTYADLHAAIHEDDSARVLAAIEASLTQGVEYHIEYRLRTPAGEVRWIEIRGQPGFGPDGTLQTLDGLSIDITERKRMEDALRSSAATLEHLVEQRTRELVAAQEALRQSQKLESMGQLTGGVAHDFNNLLTPILGSLDLLQRRKVGGEREQRLIEGALQSAERARTLVQRLLAFARRQPLKVEPVDAGALVRGISDLVATTTGPLIPLHVEVGEDLPLAHADAHQVEMAIINLSLNARDAMPRGGRLSLSAHRRSPGRQHPDVPPGSYVVIELSDNGEGMDEATRLRAIEPFFSTKGIGKGTGLGLSMAHGLTLQLGGAMTIESELGAGTTISLWLPLSRMAHAPVASSQAYDPLVTGIAVLVDDEDVVRASTADMLAEIGFEVIEARSGAEALQAFGEHPHIDVLVTDHLMPGMTGVELAHSILQDRPDLPVLIVSGYSDSLGIEAGFPRLEKPFRHHDLASKLATLLTKNGARSPLQSPI</sequence>
<evidence type="ECO:0000259" key="9">
    <source>
        <dbReference type="PROSITE" id="PS50113"/>
    </source>
</evidence>
<dbReference type="PROSITE" id="PS50110">
    <property type="entry name" value="RESPONSE_REGULATORY"/>
    <property type="match status" value="1"/>
</dbReference>
<dbReference type="Pfam" id="PF08447">
    <property type="entry name" value="PAS_3"/>
    <property type="match status" value="1"/>
</dbReference>
<dbReference type="CDD" id="cd00082">
    <property type="entry name" value="HisKA"/>
    <property type="match status" value="1"/>
</dbReference>
<organism evidence="10 11">
    <name type="scientific">Sphingomonas citri</name>
    <dbReference type="NCBI Taxonomy" id="2862499"/>
    <lineage>
        <taxon>Bacteria</taxon>
        <taxon>Pseudomonadati</taxon>
        <taxon>Pseudomonadota</taxon>
        <taxon>Alphaproteobacteria</taxon>
        <taxon>Sphingomonadales</taxon>
        <taxon>Sphingomonadaceae</taxon>
        <taxon>Sphingomonas</taxon>
    </lineage>
</organism>
<dbReference type="SMART" id="SM00448">
    <property type="entry name" value="REC"/>
    <property type="match status" value="1"/>
</dbReference>
<dbReference type="SUPFAM" id="SSF55781">
    <property type="entry name" value="GAF domain-like"/>
    <property type="match status" value="1"/>
</dbReference>
<dbReference type="Proteomes" id="UP000759103">
    <property type="component" value="Unassembled WGS sequence"/>
</dbReference>
<dbReference type="InterPro" id="IPR036097">
    <property type="entry name" value="HisK_dim/P_sf"/>
</dbReference>
<dbReference type="SMART" id="SM00086">
    <property type="entry name" value="PAC"/>
    <property type="match status" value="1"/>
</dbReference>
<dbReference type="EMBL" id="JAHXZN010000003">
    <property type="protein sequence ID" value="MBW6531165.1"/>
    <property type="molecule type" value="Genomic_DNA"/>
</dbReference>
<dbReference type="InterPro" id="IPR036890">
    <property type="entry name" value="HATPase_C_sf"/>
</dbReference>
<dbReference type="InterPro" id="IPR003018">
    <property type="entry name" value="GAF"/>
</dbReference>
<dbReference type="Gene3D" id="3.30.450.40">
    <property type="match status" value="1"/>
</dbReference>
<reference evidence="10 11" key="1">
    <citation type="submission" date="2021-07" db="EMBL/GenBank/DDBJ databases">
        <title>Sphingomonas sp.</title>
        <authorList>
            <person name="Feng G."/>
            <person name="Li J."/>
            <person name="Pan M."/>
        </authorList>
    </citation>
    <scope>NUCLEOTIDE SEQUENCE [LARGE SCALE GENOMIC DNA]</scope>
    <source>
        <strain evidence="10 11">RRHST34</strain>
    </source>
</reference>
<gene>
    <name evidence="10" type="ORF">KZ820_10495</name>
</gene>
<dbReference type="Gene3D" id="3.30.565.10">
    <property type="entry name" value="Histidine kinase-like ATPase, C-terminal domain"/>
    <property type="match status" value="1"/>
</dbReference>
<dbReference type="InterPro" id="IPR001610">
    <property type="entry name" value="PAC"/>
</dbReference>
<keyword evidence="4" id="KW-0808">Transferase</keyword>
<evidence type="ECO:0000313" key="10">
    <source>
        <dbReference type="EMBL" id="MBW6531165.1"/>
    </source>
</evidence>
<dbReference type="InterPro" id="IPR000014">
    <property type="entry name" value="PAS"/>
</dbReference>
<dbReference type="SUPFAM" id="SSF55785">
    <property type="entry name" value="PYP-like sensor domain (PAS domain)"/>
    <property type="match status" value="1"/>
</dbReference>
<dbReference type="Pfam" id="PF02518">
    <property type="entry name" value="HATPase_c"/>
    <property type="match status" value="1"/>
</dbReference>
<dbReference type="SUPFAM" id="SSF52172">
    <property type="entry name" value="CheY-like"/>
    <property type="match status" value="1"/>
</dbReference>
<evidence type="ECO:0000256" key="3">
    <source>
        <dbReference type="ARBA" id="ARBA00022553"/>
    </source>
</evidence>
<dbReference type="Gene3D" id="3.40.50.2300">
    <property type="match status" value="1"/>
</dbReference>
<keyword evidence="11" id="KW-1185">Reference proteome</keyword>
<accession>A0ABS7BNI8</accession>
<dbReference type="PANTHER" id="PTHR43065">
    <property type="entry name" value="SENSOR HISTIDINE KINASE"/>
    <property type="match status" value="1"/>
</dbReference>
<dbReference type="InterPro" id="IPR013655">
    <property type="entry name" value="PAS_fold_3"/>
</dbReference>
<proteinExistence type="predicted"/>
<comment type="catalytic activity">
    <reaction evidence="1">
        <text>ATP + protein L-histidine = ADP + protein N-phospho-L-histidine.</text>
        <dbReference type="EC" id="2.7.13.3"/>
    </reaction>
</comment>
<keyword evidence="5" id="KW-0418">Kinase</keyword>
<dbReference type="InterPro" id="IPR003594">
    <property type="entry name" value="HATPase_dom"/>
</dbReference>
<dbReference type="Gene3D" id="3.30.450.20">
    <property type="entry name" value="PAS domain"/>
    <property type="match status" value="1"/>
</dbReference>
<dbReference type="InterPro" id="IPR035965">
    <property type="entry name" value="PAS-like_dom_sf"/>
</dbReference>
<evidence type="ECO:0000256" key="5">
    <source>
        <dbReference type="ARBA" id="ARBA00022777"/>
    </source>
</evidence>
<name>A0ABS7BNI8_9SPHN</name>
<dbReference type="InterPro" id="IPR003661">
    <property type="entry name" value="HisK_dim/P_dom"/>
</dbReference>
<evidence type="ECO:0000256" key="4">
    <source>
        <dbReference type="ARBA" id="ARBA00022679"/>
    </source>
</evidence>
<dbReference type="SUPFAM" id="SSF55874">
    <property type="entry name" value="ATPase domain of HSP90 chaperone/DNA topoisomerase II/histidine kinase"/>
    <property type="match status" value="1"/>
</dbReference>